<reference evidence="1 2" key="1">
    <citation type="journal article" date="2015" name="Nature">
        <title>rRNA introns, odd ribosomes, and small enigmatic genomes across a large radiation of phyla.</title>
        <authorList>
            <person name="Brown C.T."/>
            <person name="Hug L.A."/>
            <person name="Thomas B.C."/>
            <person name="Sharon I."/>
            <person name="Castelle C.J."/>
            <person name="Singh A."/>
            <person name="Wilkins M.J."/>
            <person name="Williams K.H."/>
            <person name="Banfield J.F."/>
        </authorList>
    </citation>
    <scope>NUCLEOTIDE SEQUENCE [LARGE SCALE GENOMIC DNA]</scope>
</reference>
<dbReference type="Proteomes" id="UP000034562">
    <property type="component" value="Unassembled WGS sequence"/>
</dbReference>
<dbReference type="AlphaFoldDB" id="A0A0G0SXU1"/>
<dbReference type="EMBL" id="LBZK01000041">
    <property type="protein sequence ID" value="KKR69613.1"/>
    <property type="molecule type" value="Genomic_DNA"/>
</dbReference>
<sequence length="136" mass="15508">MGVSIVLFRIFALFNKLTKGVEVTDLKKVLEKILFKEEKNSEEIKGLIKRADYLEEDGKLHVQKVGLVRFNPFKELGGDHSFSLAILNNEDTGIIITSLHTRDRTRVYMKDIKKGKSNFELSADEKKALLVAQKTK</sequence>
<evidence type="ECO:0000313" key="2">
    <source>
        <dbReference type="Proteomes" id="UP000034562"/>
    </source>
</evidence>
<dbReference type="InterPro" id="IPR027981">
    <property type="entry name" value="DUF4446"/>
</dbReference>
<dbReference type="STRING" id="1618563.UU12_C0041G0014"/>
<comment type="caution">
    <text evidence="1">The sequence shown here is derived from an EMBL/GenBank/DDBJ whole genome shotgun (WGS) entry which is preliminary data.</text>
</comment>
<organism evidence="1 2">
    <name type="scientific">Candidatus Woesebacteria bacterium GW2011_GWA2_40_7b</name>
    <dbReference type="NCBI Taxonomy" id="1618563"/>
    <lineage>
        <taxon>Bacteria</taxon>
        <taxon>Candidatus Woeseibacteriota</taxon>
    </lineage>
</organism>
<proteinExistence type="predicted"/>
<evidence type="ECO:0000313" key="1">
    <source>
        <dbReference type="EMBL" id="KKR69613.1"/>
    </source>
</evidence>
<protein>
    <recommendedName>
        <fullName evidence="3">DUF4446 domain-containing protein</fullName>
    </recommendedName>
</protein>
<evidence type="ECO:0008006" key="3">
    <source>
        <dbReference type="Google" id="ProtNLM"/>
    </source>
</evidence>
<gene>
    <name evidence="1" type="ORF">UU12_C0041G0014</name>
</gene>
<name>A0A0G0SXU1_9BACT</name>
<dbReference type="Pfam" id="PF14584">
    <property type="entry name" value="DUF4446"/>
    <property type="match status" value="1"/>
</dbReference>
<accession>A0A0G0SXU1</accession>